<keyword evidence="2 7" id="KW-0813">Transport</keyword>
<evidence type="ECO:0000256" key="3">
    <source>
        <dbReference type="ARBA" id="ARBA00022475"/>
    </source>
</evidence>
<evidence type="ECO:0000256" key="1">
    <source>
        <dbReference type="ARBA" id="ARBA00004651"/>
    </source>
</evidence>
<evidence type="ECO:0000256" key="7">
    <source>
        <dbReference type="RuleBase" id="RU363032"/>
    </source>
</evidence>
<dbReference type="GO" id="GO:0005886">
    <property type="term" value="C:plasma membrane"/>
    <property type="evidence" value="ECO:0007669"/>
    <property type="project" value="UniProtKB-SubCell"/>
</dbReference>
<evidence type="ECO:0000256" key="2">
    <source>
        <dbReference type="ARBA" id="ARBA00022448"/>
    </source>
</evidence>
<protein>
    <submittedName>
        <fullName evidence="10">Sugar ABC transporter permease</fullName>
    </submittedName>
</protein>
<keyword evidence="3" id="KW-1003">Cell membrane</keyword>
<evidence type="ECO:0000256" key="6">
    <source>
        <dbReference type="ARBA" id="ARBA00023136"/>
    </source>
</evidence>
<dbReference type="Proteomes" id="UP000675554">
    <property type="component" value="Unassembled WGS sequence"/>
</dbReference>
<dbReference type="InterPro" id="IPR000515">
    <property type="entry name" value="MetI-like"/>
</dbReference>
<dbReference type="AlphaFoldDB" id="A0A8T4IKB5"/>
<keyword evidence="11" id="KW-1185">Reference proteome</keyword>
<dbReference type="Gene3D" id="1.10.3720.10">
    <property type="entry name" value="MetI-like"/>
    <property type="match status" value="1"/>
</dbReference>
<evidence type="ECO:0000259" key="9">
    <source>
        <dbReference type="PROSITE" id="PS50928"/>
    </source>
</evidence>
<feature type="region of interest" description="Disordered" evidence="8">
    <location>
        <begin position="1"/>
        <end position="39"/>
    </location>
</feature>
<name>A0A8T4IKB5_9ACTN</name>
<feature type="transmembrane region" description="Helical" evidence="7">
    <location>
        <begin position="47"/>
        <end position="70"/>
    </location>
</feature>
<dbReference type="InterPro" id="IPR050809">
    <property type="entry name" value="UgpAE/MalFG_permease"/>
</dbReference>
<dbReference type="CDD" id="cd06261">
    <property type="entry name" value="TM_PBP2"/>
    <property type="match status" value="1"/>
</dbReference>
<comment type="caution">
    <text evidence="10">The sequence shown here is derived from an EMBL/GenBank/DDBJ whole genome shotgun (WGS) entry which is preliminary data.</text>
</comment>
<evidence type="ECO:0000313" key="10">
    <source>
        <dbReference type="EMBL" id="MBR7671860.1"/>
    </source>
</evidence>
<feature type="transmembrane region" description="Helical" evidence="7">
    <location>
        <begin position="107"/>
        <end position="128"/>
    </location>
</feature>
<feature type="transmembrane region" description="Helical" evidence="7">
    <location>
        <begin position="243"/>
        <end position="261"/>
    </location>
</feature>
<accession>A0A8T4IKB5</accession>
<evidence type="ECO:0000256" key="5">
    <source>
        <dbReference type="ARBA" id="ARBA00022989"/>
    </source>
</evidence>
<organism evidence="10 11">
    <name type="scientific">Streptomyces daliensis</name>
    <dbReference type="NCBI Taxonomy" id="299421"/>
    <lineage>
        <taxon>Bacteria</taxon>
        <taxon>Bacillati</taxon>
        <taxon>Actinomycetota</taxon>
        <taxon>Actinomycetes</taxon>
        <taxon>Kitasatosporales</taxon>
        <taxon>Streptomycetaceae</taxon>
        <taxon>Streptomyces</taxon>
    </lineage>
</organism>
<feature type="transmembrane region" description="Helical" evidence="7">
    <location>
        <begin position="140"/>
        <end position="162"/>
    </location>
</feature>
<sequence>MAAAPSAVAERVSPPDGRKGDGRRYGRGGPSRAATDARGRRGASPTLWAVPALLWYGVFMAGPLVAMFVISGNEWASLVAPHRWIGSANYGDVLADPVFWDALTNTLIQLAVALPLMIPLAFMLGYYLQLKPPGHRLLRVLCFTPGLLSLSAKAMIFFGMLAPDGGVNGLLTSVGLESSTTPWLADPATALAAIIAVDVWSGIGYTAVLFAARLASVPETVYEAAALDGAGHWRRMWQISYPVCKDFFGVATMLQFLWTLFNSAATVLMLTQGGPGTASTTLSFLMYQKAFLQQNIGYSQAVGTLLFVLGLLGMVVIRRLLRQNY</sequence>
<evidence type="ECO:0000256" key="4">
    <source>
        <dbReference type="ARBA" id="ARBA00022692"/>
    </source>
</evidence>
<dbReference type="GO" id="GO:0055085">
    <property type="term" value="P:transmembrane transport"/>
    <property type="evidence" value="ECO:0007669"/>
    <property type="project" value="InterPro"/>
</dbReference>
<feature type="transmembrane region" description="Helical" evidence="7">
    <location>
        <begin position="190"/>
        <end position="212"/>
    </location>
</feature>
<dbReference type="InterPro" id="IPR035906">
    <property type="entry name" value="MetI-like_sf"/>
</dbReference>
<dbReference type="PANTHER" id="PTHR43227">
    <property type="entry name" value="BLL4140 PROTEIN"/>
    <property type="match status" value="1"/>
</dbReference>
<comment type="subcellular location">
    <subcellularLocation>
        <location evidence="1 7">Cell membrane</location>
        <topology evidence="1 7">Multi-pass membrane protein</topology>
    </subcellularLocation>
</comment>
<keyword evidence="4 7" id="KW-0812">Transmembrane</keyword>
<feature type="domain" description="ABC transmembrane type-1" evidence="9">
    <location>
        <begin position="103"/>
        <end position="317"/>
    </location>
</feature>
<proteinExistence type="inferred from homology"/>
<keyword evidence="6 7" id="KW-0472">Membrane</keyword>
<feature type="transmembrane region" description="Helical" evidence="7">
    <location>
        <begin position="296"/>
        <end position="317"/>
    </location>
</feature>
<dbReference type="Pfam" id="PF00528">
    <property type="entry name" value="BPD_transp_1"/>
    <property type="match status" value="1"/>
</dbReference>
<comment type="similarity">
    <text evidence="7">Belongs to the binding-protein-dependent transport system permease family.</text>
</comment>
<dbReference type="EMBL" id="JAGSMN010000043">
    <property type="protein sequence ID" value="MBR7671860.1"/>
    <property type="molecule type" value="Genomic_DNA"/>
</dbReference>
<reference evidence="10" key="1">
    <citation type="submission" date="2021-04" db="EMBL/GenBank/DDBJ databases">
        <title>Sequencing of actinobacteria type strains.</title>
        <authorList>
            <person name="Nguyen G.-S."/>
            <person name="Wentzel A."/>
        </authorList>
    </citation>
    <scope>NUCLEOTIDE SEQUENCE</scope>
    <source>
        <strain evidence="10">DSM 42095</strain>
    </source>
</reference>
<gene>
    <name evidence="10" type="ORF">KDA82_02160</name>
</gene>
<evidence type="ECO:0000313" key="11">
    <source>
        <dbReference type="Proteomes" id="UP000675554"/>
    </source>
</evidence>
<evidence type="ECO:0000256" key="8">
    <source>
        <dbReference type="SAM" id="MobiDB-lite"/>
    </source>
</evidence>
<keyword evidence="5 7" id="KW-1133">Transmembrane helix</keyword>
<dbReference type="SUPFAM" id="SSF161098">
    <property type="entry name" value="MetI-like"/>
    <property type="match status" value="1"/>
</dbReference>
<dbReference type="PROSITE" id="PS50928">
    <property type="entry name" value="ABC_TM1"/>
    <property type="match status" value="1"/>
</dbReference>
<dbReference type="PANTHER" id="PTHR43227:SF8">
    <property type="entry name" value="DIACETYLCHITOBIOSE UPTAKE SYSTEM PERMEASE PROTEIN DASB"/>
    <property type="match status" value="1"/>
</dbReference>